<keyword evidence="8" id="KW-1015">Disulfide bond</keyword>
<dbReference type="Proteomes" id="UP001595906">
    <property type="component" value="Unassembled WGS sequence"/>
</dbReference>
<evidence type="ECO:0000256" key="1">
    <source>
        <dbReference type="ARBA" id="ARBA00008721"/>
    </source>
</evidence>
<keyword evidence="6" id="KW-0862">Zinc</keyword>
<accession>A0ABV8Q008</accession>
<evidence type="ECO:0000256" key="4">
    <source>
        <dbReference type="ARBA" id="ARBA00022729"/>
    </source>
</evidence>
<keyword evidence="5" id="KW-0378">Hydrolase</keyword>
<reference evidence="12" key="1">
    <citation type="journal article" date="2019" name="Int. J. Syst. Evol. Microbiol.">
        <title>The Global Catalogue of Microorganisms (GCM) 10K type strain sequencing project: providing services to taxonomists for standard genome sequencing and annotation.</title>
        <authorList>
            <consortium name="The Broad Institute Genomics Platform"/>
            <consortium name="The Broad Institute Genome Sequencing Center for Infectious Disease"/>
            <person name="Wu L."/>
            <person name="Ma J."/>
        </authorList>
    </citation>
    <scope>NUCLEOTIDE SEQUENCE [LARGE SCALE GENOMIC DNA]</scope>
    <source>
        <strain evidence="12">CECT 8010</strain>
    </source>
</reference>
<keyword evidence="3" id="KW-0479">Metal-binding</keyword>
<dbReference type="InterPro" id="IPR008754">
    <property type="entry name" value="Peptidase_M43"/>
</dbReference>
<feature type="chain" id="PRO_5046006063" evidence="9">
    <location>
        <begin position="20"/>
        <end position="264"/>
    </location>
</feature>
<comment type="caution">
    <text evidence="11">The sequence shown here is derived from an EMBL/GenBank/DDBJ whole genome shotgun (WGS) entry which is preliminary data.</text>
</comment>
<gene>
    <name evidence="11" type="ORF">ACFOW1_12515</name>
</gene>
<dbReference type="PANTHER" id="PTHR47466">
    <property type="match status" value="1"/>
</dbReference>
<keyword evidence="4 9" id="KW-0732">Signal</keyword>
<evidence type="ECO:0000313" key="11">
    <source>
        <dbReference type="EMBL" id="MFC4232718.1"/>
    </source>
</evidence>
<keyword evidence="7 11" id="KW-0482">Metalloprotease</keyword>
<dbReference type="RefSeq" id="WP_379014687.1">
    <property type="nucleotide sequence ID" value="NZ_JBHSDC010000025.1"/>
</dbReference>
<comment type="similarity">
    <text evidence="1">Belongs to the peptidase M43B family.</text>
</comment>
<evidence type="ECO:0000313" key="12">
    <source>
        <dbReference type="Proteomes" id="UP001595906"/>
    </source>
</evidence>
<dbReference type="PANTHER" id="PTHR47466:SF1">
    <property type="entry name" value="METALLOPROTEASE MEP1 (AFU_ORTHOLOGUE AFUA_1G07730)-RELATED"/>
    <property type="match status" value="1"/>
</dbReference>
<evidence type="ECO:0000256" key="6">
    <source>
        <dbReference type="ARBA" id="ARBA00022833"/>
    </source>
</evidence>
<protein>
    <submittedName>
        <fullName evidence="11">M43 family zinc metalloprotease</fullName>
    </submittedName>
</protein>
<dbReference type="Gene3D" id="3.40.390.10">
    <property type="entry name" value="Collagenase (Catalytic Domain)"/>
    <property type="match status" value="1"/>
</dbReference>
<evidence type="ECO:0000256" key="5">
    <source>
        <dbReference type="ARBA" id="ARBA00022801"/>
    </source>
</evidence>
<dbReference type="Pfam" id="PF05572">
    <property type="entry name" value="Peptidase_M43"/>
    <property type="match status" value="1"/>
</dbReference>
<proteinExistence type="inferred from homology"/>
<feature type="signal peptide" evidence="9">
    <location>
        <begin position="1"/>
        <end position="19"/>
    </location>
</feature>
<evidence type="ECO:0000256" key="2">
    <source>
        <dbReference type="ARBA" id="ARBA00022670"/>
    </source>
</evidence>
<dbReference type="GO" id="GO:0008237">
    <property type="term" value="F:metallopeptidase activity"/>
    <property type="evidence" value="ECO:0007669"/>
    <property type="project" value="UniProtKB-KW"/>
</dbReference>
<keyword evidence="12" id="KW-1185">Reference proteome</keyword>
<feature type="domain" description="Peptidase M43 pregnancy-associated plasma-A" evidence="10">
    <location>
        <begin position="152"/>
        <end position="251"/>
    </location>
</feature>
<keyword evidence="2" id="KW-0645">Protease</keyword>
<dbReference type="SUPFAM" id="SSF55486">
    <property type="entry name" value="Metalloproteases ('zincins'), catalytic domain"/>
    <property type="match status" value="1"/>
</dbReference>
<evidence type="ECO:0000259" key="10">
    <source>
        <dbReference type="Pfam" id="PF05572"/>
    </source>
</evidence>
<sequence length="264" mass="30310">MRKCLLLMTILLTTSILFGQKRNALDDGRKIKVPIVFHVIYNNEKENINDSLILNELQDLNMDFSQKNNMSLLDNEFSNLVGNPNIEFYLLDSALQKNGIKGVQRVSAMGLNNREKLLISPTNCVNVFIAIQGNASNIFSDRVDLNYEDIGTHSHVLTHETGHWMGLYHIFGQIGNSSWWHVTFGNHDDLIDDTPKQKRGTAICYEIKPNCPCPPKKIYFKGHKTLYNNFMDYSPCRCMFTIGQSIKMRNNIIENKKMLFDNSK</sequence>
<organism evidence="11 12">
    <name type="scientific">Parasediminibacterium paludis</name>
    <dbReference type="NCBI Taxonomy" id="908966"/>
    <lineage>
        <taxon>Bacteria</taxon>
        <taxon>Pseudomonadati</taxon>
        <taxon>Bacteroidota</taxon>
        <taxon>Chitinophagia</taxon>
        <taxon>Chitinophagales</taxon>
        <taxon>Chitinophagaceae</taxon>
        <taxon>Parasediminibacterium</taxon>
    </lineage>
</organism>
<dbReference type="InterPro" id="IPR024079">
    <property type="entry name" value="MetalloPept_cat_dom_sf"/>
</dbReference>
<name>A0ABV8Q008_9BACT</name>
<evidence type="ECO:0000256" key="3">
    <source>
        <dbReference type="ARBA" id="ARBA00022723"/>
    </source>
</evidence>
<evidence type="ECO:0000256" key="9">
    <source>
        <dbReference type="SAM" id="SignalP"/>
    </source>
</evidence>
<evidence type="ECO:0000256" key="8">
    <source>
        <dbReference type="ARBA" id="ARBA00023157"/>
    </source>
</evidence>
<dbReference type="EMBL" id="JBHSDC010000025">
    <property type="protein sequence ID" value="MFC4232718.1"/>
    <property type="molecule type" value="Genomic_DNA"/>
</dbReference>
<evidence type="ECO:0000256" key="7">
    <source>
        <dbReference type="ARBA" id="ARBA00023049"/>
    </source>
</evidence>